<dbReference type="RefSeq" id="WP_306390392.1">
    <property type="nucleotide sequence ID" value="NZ_JAVCAP010000031.1"/>
</dbReference>
<dbReference type="PROSITE" id="PS00867">
    <property type="entry name" value="CPSASE_2"/>
    <property type="match status" value="1"/>
</dbReference>
<dbReference type="SUPFAM" id="SSF56059">
    <property type="entry name" value="Glutathione synthetase ATP-binding domain-like"/>
    <property type="match status" value="1"/>
</dbReference>
<dbReference type="Proteomes" id="UP001225906">
    <property type="component" value="Unassembled WGS sequence"/>
</dbReference>
<dbReference type="EMBL" id="JAVCAP010000031">
    <property type="protein sequence ID" value="MDP8568651.1"/>
    <property type="molecule type" value="Genomic_DNA"/>
</dbReference>
<evidence type="ECO:0000259" key="1">
    <source>
        <dbReference type="PROSITE" id="PS00867"/>
    </source>
</evidence>
<accession>A0ABT9JVN0</accession>
<dbReference type="InterPro" id="IPR003806">
    <property type="entry name" value="ATP-grasp_PylC-type"/>
</dbReference>
<protein>
    <submittedName>
        <fullName evidence="2">ATP-grasp domain-containing protein</fullName>
    </submittedName>
</protein>
<organism evidence="2 3">
    <name type="scientific">Methylophilus aquaticus</name>
    <dbReference type="NCBI Taxonomy" id="1971610"/>
    <lineage>
        <taxon>Bacteria</taxon>
        <taxon>Pseudomonadati</taxon>
        <taxon>Pseudomonadota</taxon>
        <taxon>Betaproteobacteria</taxon>
        <taxon>Nitrosomonadales</taxon>
        <taxon>Methylophilaceae</taxon>
        <taxon>Methylophilus</taxon>
    </lineage>
</organism>
<proteinExistence type="predicted"/>
<evidence type="ECO:0000313" key="3">
    <source>
        <dbReference type="Proteomes" id="UP001225906"/>
    </source>
</evidence>
<feature type="domain" description="Carbamoyl phosphate synthase ATP-binding" evidence="1">
    <location>
        <begin position="245"/>
        <end position="252"/>
    </location>
</feature>
<dbReference type="Gene3D" id="3.30.470.20">
    <property type="entry name" value="ATP-grasp fold, B domain"/>
    <property type="match status" value="1"/>
</dbReference>
<dbReference type="Pfam" id="PF02655">
    <property type="entry name" value="ATP-grasp_3"/>
    <property type="match status" value="1"/>
</dbReference>
<sequence length="365" mass="40531">MQLAVVSQSARIYANFAHEAGLAPDVIDAFADIDTRACANRWLQCKALVSGWNPSDFRILIDRLDAWQTDTLVIGSGFEQALPQYAWLYQHYTLAGNTPQVMDQLKDPFWLAPICTNLGIASPEVRQTAPVSGRWLVKQRGGCGGGHIKDWQAGMMVAQHEYYQAWQAGISVGALFVGNGEHCRLVGVHQLHEALDSYAYAGASRLLDASLDQAMQALADCLMQAVALKGIFSIDARWHAGRLYLLEVNPRLSASMRLYVGLPLMQAHLAGCRQQALPILNVSIYSASHRILYAGQSVDVSGLRMPDWLEDRPNGGMIEAGQPVCSLYAQGENMFEVQQQLLQQQEFLKKLWGTYVSERIQFFND</sequence>
<keyword evidence="3" id="KW-1185">Reference proteome</keyword>
<reference evidence="3" key="1">
    <citation type="journal article" date="2019" name="Int. J. Syst. Evol. Microbiol.">
        <title>The Global Catalogue of Microorganisms (GCM) 10K type strain sequencing project: providing services to taxonomists for standard genome sequencing and annotation.</title>
        <authorList>
            <consortium name="The Broad Institute Genomics Platform"/>
            <consortium name="The Broad Institute Genome Sequencing Center for Infectious Disease"/>
            <person name="Wu L."/>
            <person name="Ma J."/>
        </authorList>
    </citation>
    <scope>NUCLEOTIDE SEQUENCE [LARGE SCALE GENOMIC DNA]</scope>
    <source>
        <strain evidence="3">VKM B-3159</strain>
    </source>
</reference>
<name>A0ABT9JVN0_9PROT</name>
<evidence type="ECO:0000313" key="2">
    <source>
        <dbReference type="EMBL" id="MDP8568651.1"/>
    </source>
</evidence>
<dbReference type="InterPro" id="IPR005479">
    <property type="entry name" value="CPAse_ATP-bd"/>
</dbReference>
<comment type="caution">
    <text evidence="2">The sequence shown here is derived from an EMBL/GenBank/DDBJ whole genome shotgun (WGS) entry which is preliminary data.</text>
</comment>
<gene>
    <name evidence="2" type="ORF">Q9291_12405</name>
</gene>